<keyword evidence="4" id="KW-1185">Reference proteome</keyword>
<feature type="transmembrane region" description="Helical" evidence="1">
    <location>
        <begin position="320"/>
        <end position="341"/>
    </location>
</feature>
<protein>
    <recommendedName>
        <fullName evidence="2">Predicted membrane protein YciQ-like C-terminal domain-containing protein</fullName>
    </recommendedName>
</protein>
<evidence type="ECO:0000259" key="2">
    <source>
        <dbReference type="Pfam" id="PF20990"/>
    </source>
</evidence>
<feature type="transmembrane region" description="Helical" evidence="1">
    <location>
        <begin position="347"/>
        <end position="365"/>
    </location>
</feature>
<keyword evidence="1" id="KW-0472">Membrane</keyword>
<dbReference type="InterPro" id="IPR048389">
    <property type="entry name" value="YciQ-like_C"/>
</dbReference>
<keyword evidence="1" id="KW-1133">Transmembrane helix</keyword>
<reference evidence="3 4" key="1">
    <citation type="submission" date="2020-03" db="EMBL/GenBank/DDBJ databases">
        <title>Whole genome shotgun sequence of Phytohabitans flavus NBRC 107702.</title>
        <authorList>
            <person name="Komaki H."/>
            <person name="Tamura T."/>
        </authorList>
    </citation>
    <scope>NUCLEOTIDE SEQUENCE [LARGE SCALE GENOMIC DNA]</scope>
    <source>
        <strain evidence="3 4">NBRC 107702</strain>
    </source>
</reference>
<dbReference type="KEGG" id="pfla:Pflav_027800"/>
<dbReference type="RefSeq" id="WP_173036444.1">
    <property type="nucleotide sequence ID" value="NZ_AP022870.1"/>
</dbReference>
<dbReference type="Pfam" id="PF20990">
    <property type="entry name" value="DUF2207_C"/>
    <property type="match status" value="1"/>
</dbReference>
<feature type="domain" description="Predicted membrane protein YciQ-like C-terminal" evidence="2">
    <location>
        <begin position="44"/>
        <end position="279"/>
    </location>
</feature>
<dbReference type="Proteomes" id="UP000502508">
    <property type="component" value="Chromosome"/>
</dbReference>
<keyword evidence="1" id="KW-0812">Transmembrane</keyword>
<sequence length="611" mass="65881">MTTIDLLIEIGLPAVSLGVWILANTAARIYTRPAAVAPAPATMDFPGPESPAVVGLIADGWRISTGDAAAATLLDLAARGYVELRQNSADARHTTVHLTRREPGDLNEYELQVYNWVAQRSTNGVVPLTALAFTDAGRYATWARRVNRYVVEEAQRLGLSRPRYSRAMIAALVVLAGLVAAGIAVSAMHVAVRLGDPAERTGQYLSGLGAWVMAFAIISAGARSKGGQRDTTAGRAAAARWLGVREWLAGHESFADLPPSAVAVWHRYLAYGVALGKSRVASEVIDLGMSDHRRIWSSYTGRWRQVDVSYPRYGLRVGQALGWPIGHVIITAWIGIPMLVYGREVSAAFQLFGLALLTYGAYLVVRVTVALATPVSVTGQVIWRGTWKTKQVGGGDSEPSRTVPANYHLVIDDGHSDRTRAWILPAELADGFRIGDVVTAKARLWTRRVVKVTQLRAERRGPHDDLPETGEVVARATVRTRAVPPPQQLLTTAEVGQAFGQAVTVEFKRASKDNPVRTAEFRDGSGRNILNVEVLEGAPGDMTIGMSRMMDKPLPGIADQAYAGTNRLVGRRGGVTVILRLKGHAKGNDPARLSGLLVTALSRLQTTAPIT</sequence>
<evidence type="ECO:0000313" key="4">
    <source>
        <dbReference type="Proteomes" id="UP000502508"/>
    </source>
</evidence>
<dbReference type="AlphaFoldDB" id="A0A6F8XRC9"/>
<feature type="transmembrane region" description="Helical" evidence="1">
    <location>
        <begin position="204"/>
        <end position="222"/>
    </location>
</feature>
<feature type="transmembrane region" description="Helical" evidence="1">
    <location>
        <begin position="6"/>
        <end position="23"/>
    </location>
</feature>
<accession>A0A6F8XRC9</accession>
<name>A0A6F8XRC9_9ACTN</name>
<reference evidence="3 4" key="2">
    <citation type="submission" date="2020-03" db="EMBL/GenBank/DDBJ databases">
        <authorList>
            <person name="Ichikawa N."/>
            <person name="Kimura A."/>
            <person name="Kitahashi Y."/>
            <person name="Uohara A."/>
        </authorList>
    </citation>
    <scope>NUCLEOTIDE SEQUENCE [LARGE SCALE GENOMIC DNA]</scope>
    <source>
        <strain evidence="3 4">NBRC 107702</strain>
    </source>
</reference>
<proteinExistence type="predicted"/>
<feature type="transmembrane region" description="Helical" evidence="1">
    <location>
        <begin position="169"/>
        <end position="192"/>
    </location>
</feature>
<evidence type="ECO:0000313" key="3">
    <source>
        <dbReference type="EMBL" id="BCB76370.1"/>
    </source>
</evidence>
<organism evidence="3 4">
    <name type="scientific">Phytohabitans flavus</name>
    <dbReference type="NCBI Taxonomy" id="1076124"/>
    <lineage>
        <taxon>Bacteria</taxon>
        <taxon>Bacillati</taxon>
        <taxon>Actinomycetota</taxon>
        <taxon>Actinomycetes</taxon>
        <taxon>Micromonosporales</taxon>
        <taxon>Micromonosporaceae</taxon>
    </lineage>
</organism>
<dbReference type="EMBL" id="AP022870">
    <property type="protein sequence ID" value="BCB76370.1"/>
    <property type="molecule type" value="Genomic_DNA"/>
</dbReference>
<gene>
    <name evidence="3" type="ORF">Pflav_027800</name>
</gene>
<evidence type="ECO:0000256" key="1">
    <source>
        <dbReference type="SAM" id="Phobius"/>
    </source>
</evidence>